<sequence length="443" mass="50499">MKIRTLILFFFMIMVKLAFSQEQARLNIKGFVRDQKSNIPLTAQLKVIYNDISLKSVEATSKEDGSFELKTLTKNFILQAKADGYIVSNVVMNIEYSISQTIIVEIPMVANSKLKNNQLNVEFATRIQENKIKELHSKQIFQAVDAINGSVLGARFRLLSTNQNEVISTRTSIEEPIFEHDFTKKEKILLEVTTDGYQKFSEYIDINSLDATVHTNTARLIKKISFFNLIIKNEPELHSVQVTEMGNLNPKSIKLVNNEGIYFGLLETDHKYVIKANTKGNEAIVKELIAAEGFNQNIIILEHKINASNVSEKVVHAEKQAYQPENRAVQLENQTLFFEQGSYALKPESKVLLENIGKQMLEFPEVNIEITGYTDNIGDIRQNQYLSEFRAKVISNFLFNKGIKSNRITLKANGSNSPFADNDSETNRQRNRRAELRFFAAKQ</sequence>
<evidence type="ECO:0000256" key="3">
    <source>
        <dbReference type="ARBA" id="ARBA00023237"/>
    </source>
</evidence>
<keyword evidence="7" id="KW-1185">Reference proteome</keyword>
<keyword evidence="3" id="KW-0998">Cell outer membrane</keyword>
<dbReference type="InterPro" id="IPR036737">
    <property type="entry name" value="OmpA-like_sf"/>
</dbReference>
<dbReference type="PROSITE" id="PS51123">
    <property type="entry name" value="OMPA_2"/>
    <property type="match status" value="1"/>
</dbReference>
<dbReference type="Proteomes" id="UP000002875">
    <property type="component" value="Chromosome"/>
</dbReference>
<evidence type="ECO:0000313" key="7">
    <source>
        <dbReference type="Proteomes" id="UP000002875"/>
    </source>
</evidence>
<comment type="subcellular location">
    <subcellularLocation>
        <location evidence="1">Cell outer membrane</location>
    </subcellularLocation>
</comment>
<organism evidence="6 7">
    <name type="scientific">Emticicia oligotrophica (strain DSM 17448 / CIP 109782 / MTCC 6937 / GPTSA100-15)</name>
    <dbReference type="NCBI Taxonomy" id="929562"/>
    <lineage>
        <taxon>Bacteria</taxon>
        <taxon>Pseudomonadati</taxon>
        <taxon>Bacteroidota</taxon>
        <taxon>Cytophagia</taxon>
        <taxon>Cytophagales</taxon>
        <taxon>Leadbetterellaceae</taxon>
        <taxon>Emticicia</taxon>
    </lineage>
</organism>
<dbReference type="PANTHER" id="PTHR30329:SF21">
    <property type="entry name" value="LIPOPROTEIN YIAD-RELATED"/>
    <property type="match status" value="1"/>
</dbReference>
<feature type="domain" description="OmpA-like" evidence="5">
    <location>
        <begin position="325"/>
        <end position="442"/>
    </location>
</feature>
<dbReference type="SUPFAM" id="SSF103088">
    <property type="entry name" value="OmpA-like"/>
    <property type="match status" value="1"/>
</dbReference>
<evidence type="ECO:0000259" key="5">
    <source>
        <dbReference type="PROSITE" id="PS51123"/>
    </source>
</evidence>
<dbReference type="InterPro" id="IPR006665">
    <property type="entry name" value="OmpA-like"/>
</dbReference>
<evidence type="ECO:0000256" key="4">
    <source>
        <dbReference type="PROSITE-ProRule" id="PRU00473"/>
    </source>
</evidence>
<dbReference type="EMBL" id="CP002961">
    <property type="protein sequence ID" value="AFK01912.1"/>
    <property type="molecule type" value="Genomic_DNA"/>
</dbReference>
<dbReference type="InterPro" id="IPR006664">
    <property type="entry name" value="OMP_bac"/>
</dbReference>
<evidence type="ECO:0000256" key="2">
    <source>
        <dbReference type="ARBA" id="ARBA00023136"/>
    </source>
</evidence>
<dbReference type="InterPro" id="IPR050330">
    <property type="entry name" value="Bact_OuterMem_StrucFunc"/>
</dbReference>
<dbReference type="CDD" id="cd07185">
    <property type="entry name" value="OmpA_C-like"/>
    <property type="match status" value="1"/>
</dbReference>
<accession>A0ABM5MY92</accession>
<name>A0ABM5MY92_EMTOG</name>
<evidence type="ECO:0000256" key="1">
    <source>
        <dbReference type="ARBA" id="ARBA00004442"/>
    </source>
</evidence>
<reference evidence="6 7" key="1">
    <citation type="submission" date="2011-07" db="EMBL/GenBank/DDBJ databases">
        <title>The complete genome of chromosome of Emticicia oligotrophica DSM 17448.</title>
        <authorList>
            <consortium name="US DOE Joint Genome Institute (JGI-PGF)"/>
            <person name="Lucas S."/>
            <person name="Han J."/>
            <person name="Lapidus A."/>
            <person name="Bruce D."/>
            <person name="Goodwin L."/>
            <person name="Pitluck S."/>
            <person name="Peters L."/>
            <person name="Kyrpides N."/>
            <person name="Mavromatis K."/>
            <person name="Ivanova N."/>
            <person name="Ovchinnikova G."/>
            <person name="Teshima H."/>
            <person name="Detter J.C."/>
            <person name="Tapia R."/>
            <person name="Han C."/>
            <person name="Land M."/>
            <person name="Hauser L."/>
            <person name="Markowitz V."/>
            <person name="Cheng J.-F."/>
            <person name="Hugenholtz P."/>
            <person name="Woyke T."/>
            <person name="Wu D."/>
            <person name="Tindall B."/>
            <person name="Pomrenke H."/>
            <person name="Brambilla E."/>
            <person name="Klenk H.-P."/>
            <person name="Eisen J.A."/>
        </authorList>
    </citation>
    <scope>NUCLEOTIDE SEQUENCE [LARGE SCALE GENOMIC DNA]</scope>
    <source>
        <strain evidence="6 7">DSM 17448</strain>
    </source>
</reference>
<evidence type="ECO:0000313" key="6">
    <source>
        <dbReference type="EMBL" id="AFK01912.1"/>
    </source>
</evidence>
<keyword evidence="2 4" id="KW-0472">Membrane</keyword>
<dbReference type="Gene3D" id="3.30.1330.60">
    <property type="entry name" value="OmpA-like domain"/>
    <property type="match status" value="1"/>
</dbReference>
<protein>
    <submittedName>
        <fullName evidence="6">OmpA/MotB domain protein</fullName>
    </submittedName>
</protein>
<proteinExistence type="predicted"/>
<gene>
    <name evidence="6" type="ordered locus">Emtol_0760</name>
</gene>
<dbReference type="RefSeq" id="WP_015027614.1">
    <property type="nucleotide sequence ID" value="NC_018748.1"/>
</dbReference>
<dbReference type="PRINTS" id="PR01021">
    <property type="entry name" value="OMPADOMAIN"/>
</dbReference>
<dbReference type="Pfam" id="PF00691">
    <property type="entry name" value="OmpA"/>
    <property type="match status" value="1"/>
</dbReference>
<dbReference type="PANTHER" id="PTHR30329">
    <property type="entry name" value="STATOR ELEMENT OF FLAGELLAR MOTOR COMPLEX"/>
    <property type="match status" value="1"/>
</dbReference>